<sequence length="83" mass="9010">MLLWHSPGRHRRASRGGGGKCQDRHPDSIPEELTPGTWRVLLRLPDAGARTPSRADVAVQMANENTWDAALGGNVLGAFVVVR</sequence>
<dbReference type="EMBL" id="CP089984">
    <property type="protein sequence ID" value="WXB20016.1"/>
    <property type="molecule type" value="Genomic_DNA"/>
</dbReference>
<dbReference type="RefSeq" id="WP_394829616.1">
    <property type="nucleotide sequence ID" value="NZ_CP089984.1"/>
</dbReference>
<keyword evidence="3" id="KW-1185">Reference proteome</keyword>
<name>A0ABZ2MBZ3_9BACT</name>
<dbReference type="Proteomes" id="UP001370348">
    <property type="component" value="Chromosome"/>
</dbReference>
<gene>
    <name evidence="2" type="ORF">LZC94_22675</name>
</gene>
<feature type="region of interest" description="Disordered" evidence="1">
    <location>
        <begin position="1"/>
        <end position="32"/>
    </location>
</feature>
<proteinExistence type="predicted"/>
<evidence type="ECO:0000313" key="2">
    <source>
        <dbReference type="EMBL" id="WXB20016.1"/>
    </source>
</evidence>
<evidence type="ECO:0000256" key="1">
    <source>
        <dbReference type="SAM" id="MobiDB-lite"/>
    </source>
</evidence>
<organism evidence="2 3">
    <name type="scientific">Pendulispora albinea</name>
    <dbReference type="NCBI Taxonomy" id="2741071"/>
    <lineage>
        <taxon>Bacteria</taxon>
        <taxon>Pseudomonadati</taxon>
        <taxon>Myxococcota</taxon>
        <taxon>Myxococcia</taxon>
        <taxon>Myxococcales</taxon>
        <taxon>Sorangiineae</taxon>
        <taxon>Pendulisporaceae</taxon>
        <taxon>Pendulispora</taxon>
    </lineage>
</organism>
<reference evidence="2 3" key="1">
    <citation type="submission" date="2021-12" db="EMBL/GenBank/DDBJ databases">
        <title>Discovery of the Pendulisporaceae a myxobacterial family with distinct sporulation behavior and unique specialized metabolism.</title>
        <authorList>
            <person name="Garcia R."/>
            <person name="Popoff A."/>
            <person name="Bader C.D."/>
            <person name="Loehr J."/>
            <person name="Walesch S."/>
            <person name="Walt C."/>
            <person name="Boldt J."/>
            <person name="Bunk B."/>
            <person name="Haeckl F.J.F.P.J."/>
            <person name="Gunesch A.P."/>
            <person name="Birkelbach J."/>
            <person name="Nuebel U."/>
            <person name="Pietschmann T."/>
            <person name="Bach T."/>
            <person name="Mueller R."/>
        </authorList>
    </citation>
    <scope>NUCLEOTIDE SEQUENCE [LARGE SCALE GENOMIC DNA]</scope>
    <source>
        <strain evidence="2 3">MSr11954</strain>
    </source>
</reference>
<evidence type="ECO:0000313" key="3">
    <source>
        <dbReference type="Proteomes" id="UP001370348"/>
    </source>
</evidence>
<protein>
    <submittedName>
        <fullName evidence="2">DUF4832 domain-containing protein</fullName>
    </submittedName>
</protein>
<accession>A0ABZ2MBZ3</accession>